<evidence type="ECO:0000313" key="2">
    <source>
        <dbReference type="EMBL" id="AKK04559.1"/>
    </source>
</evidence>
<evidence type="ECO:0000256" key="1">
    <source>
        <dbReference type="SAM" id="Phobius"/>
    </source>
</evidence>
<reference evidence="2 3" key="1">
    <citation type="journal article" date="2015" name="Genome Announc.">
        <title>Complete Genome Sequence of the Type Strain Corynebacterium mustelae DSM 45274, Isolated from Various Tissues of a Male Ferret with Lethal Sepsis.</title>
        <authorList>
            <person name="Ruckert C."/>
            <person name="Eimer J."/>
            <person name="Winkler A."/>
            <person name="Tauch A."/>
        </authorList>
    </citation>
    <scope>NUCLEOTIDE SEQUENCE [LARGE SCALE GENOMIC DNA]</scope>
    <source>
        <strain evidence="2 3">DSM 45274</strain>
    </source>
</reference>
<dbReference type="EMBL" id="CP011542">
    <property type="protein sequence ID" value="AKK04559.1"/>
    <property type="molecule type" value="Genomic_DNA"/>
</dbReference>
<keyword evidence="1" id="KW-1133">Transmembrane helix</keyword>
<dbReference type="Proteomes" id="UP000035199">
    <property type="component" value="Chromosome"/>
</dbReference>
<keyword evidence="1" id="KW-0812">Transmembrane</keyword>
<dbReference type="AlphaFoldDB" id="A0A0G3GTV3"/>
<evidence type="ECO:0000313" key="3">
    <source>
        <dbReference type="Proteomes" id="UP000035199"/>
    </source>
</evidence>
<dbReference type="RefSeq" id="WP_158408177.1">
    <property type="nucleotide sequence ID" value="NZ_CP011542.1"/>
</dbReference>
<organism evidence="2 3">
    <name type="scientific">Corynebacterium mustelae</name>
    <dbReference type="NCBI Taxonomy" id="571915"/>
    <lineage>
        <taxon>Bacteria</taxon>
        <taxon>Bacillati</taxon>
        <taxon>Actinomycetota</taxon>
        <taxon>Actinomycetes</taxon>
        <taxon>Mycobacteriales</taxon>
        <taxon>Corynebacteriaceae</taxon>
        <taxon>Corynebacterium</taxon>
    </lineage>
</organism>
<dbReference type="PATRIC" id="fig|571915.4.peg.214"/>
<dbReference type="STRING" id="571915.CMUST_01045"/>
<name>A0A0G3GTV3_9CORY</name>
<gene>
    <name evidence="2" type="ORF">CMUST_01045</name>
</gene>
<accession>A0A0G3GTV3</accession>
<feature type="transmembrane region" description="Helical" evidence="1">
    <location>
        <begin position="20"/>
        <end position="38"/>
    </location>
</feature>
<dbReference type="KEGG" id="cmv:CMUST_01045"/>
<keyword evidence="1" id="KW-0472">Membrane</keyword>
<protein>
    <submittedName>
        <fullName evidence="2">Uncharacterized protein</fullName>
    </submittedName>
</protein>
<sequence length="45" mass="5300">MLELVTYQITLLKEIFNKITFERATSVATLILMVIIWIDTRKSDK</sequence>
<reference evidence="3" key="2">
    <citation type="submission" date="2015-05" db="EMBL/GenBank/DDBJ databases">
        <title>Complete genome sequence of Corynebacterium mustelae DSM 45274, isolated from various tissues of a male ferret with lethal sepsis.</title>
        <authorList>
            <person name="Ruckert C."/>
            <person name="Albersmeier A."/>
            <person name="Winkler A."/>
            <person name="Tauch A."/>
        </authorList>
    </citation>
    <scope>NUCLEOTIDE SEQUENCE [LARGE SCALE GENOMIC DNA]</scope>
    <source>
        <strain evidence="3">DSM 45274</strain>
    </source>
</reference>
<proteinExistence type="predicted"/>
<keyword evidence="3" id="KW-1185">Reference proteome</keyword>